<dbReference type="Gene3D" id="3.40.50.2300">
    <property type="match status" value="2"/>
</dbReference>
<dbReference type="EMBL" id="CP076023">
    <property type="protein sequence ID" value="QWC17946.1"/>
    <property type="molecule type" value="Genomic_DNA"/>
</dbReference>
<dbReference type="Pfam" id="PF00356">
    <property type="entry name" value="LacI"/>
    <property type="match status" value="1"/>
</dbReference>
<evidence type="ECO:0000256" key="3">
    <source>
        <dbReference type="ARBA" id="ARBA00023163"/>
    </source>
</evidence>
<dbReference type="PANTHER" id="PTHR30146">
    <property type="entry name" value="LACI-RELATED TRANSCRIPTIONAL REPRESSOR"/>
    <property type="match status" value="1"/>
</dbReference>
<dbReference type="Proteomes" id="UP000679335">
    <property type="component" value="Chromosome"/>
</dbReference>
<reference evidence="5 6" key="1">
    <citation type="submission" date="2021-05" db="EMBL/GenBank/DDBJ databases">
        <title>Novel species in genus Cellulomonas.</title>
        <authorList>
            <person name="Zhang G."/>
        </authorList>
    </citation>
    <scope>NUCLEOTIDE SEQUENCE [LARGE SCALE GENOMIC DNA]</scope>
    <source>
        <strain evidence="6">zg-ZUI157</strain>
    </source>
</reference>
<evidence type="ECO:0000313" key="6">
    <source>
        <dbReference type="Proteomes" id="UP000679335"/>
    </source>
</evidence>
<accession>A0ABX8GQM8</accession>
<dbReference type="SUPFAM" id="SSF53822">
    <property type="entry name" value="Periplasmic binding protein-like I"/>
    <property type="match status" value="1"/>
</dbReference>
<dbReference type="SMART" id="SM00354">
    <property type="entry name" value="HTH_LACI"/>
    <property type="match status" value="1"/>
</dbReference>
<dbReference type="PROSITE" id="PS50932">
    <property type="entry name" value="HTH_LACI_2"/>
    <property type="match status" value="1"/>
</dbReference>
<protein>
    <submittedName>
        <fullName evidence="5">LacI family transcriptional regulator</fullName>
    </submittedName>
</protein>
<keyword evidence="3" id="KW-0804">Transcription</keyword>
<dbReference type="InterPro" id="IPR000843">
    <property type="entry name" value="HTH_LacI"/>
</dbReference>
<feature type="domain" description="HTH lacI-type" evidence="4">
    <location>
        <begin position="1"/>
        <end position="53"/>
    </location>
</feature>
<dbReference type="PANTHER" id="PTHR30146:SF109">
    <property type="entry name" value="HTH-TYPE TRANSCRIPTIONAL REGULATOR GALS"/>
    <property type="match status" value="1"/>
</dbReference>
<dbReference type="Pfam" id="PF13377">
    <property type="entry name" value="Peripla_BP_3"/>
    <property type="match status" value="1"/>
</dbReference>
<keyword evidence="6" id="KW-1185">Reference proteome</keyword>
<dbReference type="InterPro" id="IPR010982">
    <property type="entry name" value="Lambda_DNA-bd_dom_sf"/>
</dbReference>
<dbReference type="Gene3D" id="1.10.260.40">
    <property type="entry name" value="lambda repressor-like DNA-binding domains"/>
    <property type="match status" value="1"/>
</dbReference>
<proteinExistence type="predicted"/>
<dbReference type="RefSeq" id="WP_208196365.1">
    <property type="nucleotide sequence ID" value="NZ_CP076023.1"/>
</dbReference>
<dbReference type="PROSITE" id="PS00356">
    <property type="entry name" value="HTH_LACI_1"/>
    <property type="match status" value="1"/>
</dbReference>
<keyword evidence="2" id="KW-0238">DNA-binding</keyword>
<evidence type="ECO:0000259" key="4">
    <source>
        <dbReference type="PROSITE" id="PS50932"/>
    </source>
</evidence>
<evidence type="ECO:0000313" key="5">
    <source>
        <dbReference type="EMBL" id="QWC17946.1"/>
    </source>
</evidence>
<dbReference type="CDD" id="cd01392">
    <property type="entry name" value="HTH_LacI"/>
    <property type="match status" value="1"/>
</dbReference>
<keyword evidence="1" id="KW-0805">Transcription regulation</keyword>
<dbReference type="InterPro" id="IPR046335">
    <property type="entry name" value="LacI/GalR-like_sensor"/>
</dbReference>
<name>A0ABX8GQM8_9CELL</name>
<dbReference type="CDD" id="cd06267">
    <property type="entry name" value="PBP1_LacI_sugar_binding-like"/>
    <property type="match status" value="1"/>
</dbReference>
<dbReference type="InterPro" id="IPR028082">
    <property type="entry name" value="Peripla_BP_I"/>
</dbReference>
<evidence type="ECO:0000256" key="1">
    <source>
        <dbReference type="ARBA" id="ARBA00023015"/>
    </source>
</evidence>
<sequence>MHEVAARAGVSIKTVSNVVNGYPYIRDTTRERVQHAIDELGYHVNVTARNLRSGRTGLVGLALPELSLPYFAELADSVIRAAEARGLTVLIEQTGAVRERELEVLRGQRRQFTDGLIYSPLALGPDDVHELDGIGHPMVLLGERIFGGPADHVTMSNVEAARAATQHLLDLGRRRIAVVGAHPGETVGSAALRVQGYAAALAENGVPFDPRLVGEAGPWRRPAGAETMARLLDADLGIDAVFGLNDVLALGALHTLHLRRIDVPGQIAVIGFDDIEETAYSSPTLSTVRPGRDQIAQTAVDLLAARIGAAGDGGPFQQVVPDFAVVPRQSTLGEHAGA</sequence>
<organism evidence="5 6">
    <name type="scientific">Cellulomonas dongxiuzhuiae</name>
    <dbReference type="NCBI Taxonomy" id="2819979"/>
    <lineage>
        <taxon>Bacteria</taxon>
        <taxon>Bacillati</taxon>
        <taxon>Actinomycetota</taxon>
        <taxon>Actinomycetes</taxon>
        <taxon>Micrococcales</taxon>
        <taxon>Cellulomonadaceae</taxon>
        <taxon>Cellulomonas</taxon>
    </lineage>
</organism>
<dbReference type="SUPFAM" id="SSF47413">
    <property type="entry name" value="lambda repressor-like DNA-binding domains"/>
    <property type="match status" value="1"/>
</dbReference>
<gene>
    <name evidence="5" type="ORF">KKR89_13605</name>
</gene>
<evidence type="ECO:0000256" key="2">
    <source>
        <dbReference type="ARBA" id="ARBA00023125"/>
    </source>
</evidence>